<evidence type="ECO:0000313" key="3">
    <source>
        <dbReference type="EMBL" id="SCE79463.1"/>
    </source>
</evidence>
<reference evidence="3 4" key="1">
    <citation type="submission" date="2016-06" db="EMBL/GenBank/DDBJ databases">
        <authorList>
            <person name="Kjaerup R.B."/>
            <person name="Dalgaard T.S."/>
            <person name="Juul-Madsen H.R."/>
        </authorList>
    </citation>
    <scope>NUCLEOTIDE SEQUENCE [LARGE SCALE GENOMIC DNA]</scope>
    <source>
        <strain evidence="3 4">DSM 45626</strain>
    </source>
</reference>
<protein>
    <submittedName>
        <fullName evidence="3">PucR C-terminal helix-turn-helix domain-containing protein</fullName>
    </submittedName>
</protein>
<dbReference type="RefSeq" id="WP_091277582.1">
    <property type="nucleotide sequence ID" value="NZ_FMCW01000007.1"/>
</dbReference>
<proteinExistence type="predicted"/>
<dbReference type="PANTHER" id="PTHR33744:SF1">
    <property type="entry name" value="DNA-BINDING TRANSCRIPTIONAL ACTIVATOR ADER"/>
    <property type="match status" value="1"/>
</dbReference>
<dbReference type="InterPro" id="IPR042070">
    <property type="entry name" value="PucR_C-HTH_sf"/>
</dbReference>
<organism evidence="3 4">
    <name type="scientific">Micromonospora haikouensis</name>
    <dbReference type="NCBI Taxonomy" id="686309"/>
    <lineage>
        <taxon>Bacteria</taxon>
        <taxon>Bacillati</taxon>
        <taxon>Actinomycetota</taxon>
        <taxon>Actinomycetes</taxon>
        <taxon>Micromonosporales</taxon>
        <taxon>Micromonosporaceae</taxon>
        <taxon>Micromonospora</taxon>
    </lineage>
</organism>
<evidence type="ECO:0000259" key="1">
    <source>
        <dbReference type="Pfam" id="PF13556"/>
    </source>
</evidence>
<evidence type="ECO:0000313" key="4">
    <source>
        <dbReference type="Proteomes" id="UP000199375"/>
    </source>
</evidence>
<evidence type="ECO:0000259" key="2">
    <source>
        <dbReference type="Pfam" id="PF25906"/>
    </source>
</evidence>
<feature type="domain" description="PucR-like N-terminal" evidence="2">
    <location>
        <begin position="14"/>
        <end position="177"/>
    </location>
</feature>
<dbReference type="Pfam" id="PF13556">
    <property type="entry name" value="HTH_30"/>
    <property type="match status" value="1"/>
</dbReference>
<name>A0A1C4V614_9ACTN</name>
<dbReference type="AlphaFoldDB" id="A0A1C4V614"/>
<dbReference type="PANTHER" id="PTHR33744">
    <property type="entry name" value="CARBOHYDRATE DIACID REGULATOR"/>
    <property type="match status" value="1"/>
</dbReference>
<gene>
    <name evidence="3" type="ORF">GA0070558_10735</name>
</gene>
<dbReference type="Pfam" id="PF25906">
    <property type="entry name" value="PucR-like_N"/>
    <property type="match status" value="1"/>
</dbReference>
<dbReference type="Gene3D" id="1.10.10.2840">
    <property type="entry name" value="PucR C-terminal helix-turn-helix domain"/>
    <property type="match status" value="1"/>
</dbReference>
<dbReference type="InterPro" id="IPR058663">
    <property type="entry name" value="PucR-like_N"/>
</dbReference>
<accession>A0A1C4V614</accession>
<dbReference type="EMBL" id="FMCW01000007">
    <property type="protein sequence ID" value="SCE79463.1"/>
    <property type="molecule type" value="Genomic_DNA"/>
</dbReference>
<dbReference type="InterPro" id="IPR025736">
    <property type="entry name" value="PucR_C-HTH_dom"/>
</dbReference>
<dbReference type="Proteomes" id="UP000199375">
    <property type="component" value="Unassembled WGS sequence"/>
</dbReference>
<feature type="domain" description="PucR C-terminal helix-turn-helix" evidence="1">
    <location>
        <begin position="333"/>
        <end position="390"/>
    </location>
</feature>
<sequence>MAESLAELEPRLGGLPRHVGERLRAVRAALHERTLDAVRATMREQGRSLTGKQGRGLALGVRTAVDAFVAAVAEPTLPLADTRQVFHALGRTEYQEGHRVDALRSVLTVGARAIWAFLVAPERPDRLAADELYVIAAALFGYTDTLAGAAAEGYLDEQRDAAHDWIVVRRRLITLLVQPDPPADTALHSAAEAARWPLPATVAVISVDGSDDEHLARAVGGGAVATVIDDAVRIVLPDPDAPGRIAALRRALTGRRAALGPTVPVRQARASYRLSRRALRLHAAGALPADGVVDCDAHLLTLLTHWEPGLTDRLVARALAPLAPLGPAARRALAETLATWLDTQGQVVETARLLHTHPQTVRYRMRRLRERYGADLDDPDARLALHLALRHHLVRRP</sequence>
<dbReference type="InterPro" id="IPR051448">
    <property type="entry name" value="CdaR-like_regulators"/>
</dbReference>